<keyword evidence="3" id="KW-0677">Repeat</keyword>
<dbReference type="GO" id="GO:0000976">
    <property type="term" value="F:transcription cis-regulatory region binding"/>
    <property type="evidence" value="ECO:0007669"/>
    <property type="project" value="TreeGrafter"/>
</dbReference>
<comment type="similarity">
    <text evidence="7">Belongs to the MraZ family.</text>
</comment>
<dbReference type="PROSITE" id="PS51740">
    <property type="entry name" value="SPOVT_ABRB"/>
    <property type="match status" value="2"/>
</dbReference>
<dbReference type="STRING" id="86105.NF27_JF00340"/>
<organism evidence="9 10">
    <name type="scientific">Candidatus Jidaibacter acanthamoebae</name>
    <dbReference type="NCBI Taxonomy" id="86105"/>
    <lineage>
        <taxon>Bacteria</taxon>
        <taxon>Pseudomonadati</taxon>
        <taxon>Pseudomonadota</taxon>
        <taxon>Alphaproteobacteria</taxon>
        <taxon>Rickettsiales</taxon>
        <taxon>Candidatus Midichloriaceae</taxon>
        <taxon>Candidatus Jidaibacter</taxon>
    </lineage>
</organism>
<dbReference type="CDD" id="cd16321">
    <property type="entry name" value="MraZ_C"/>
    <property type="match status" value="1"/>
</dbReference>
<dbReference type="GO" id="GO:0005737">
    <property type="term" value="C:cytoplasm"/>
    <property type="evidence" value="ECO:0007669"/>
    <property type="project" value="UniProtKB-UniRule"/>
</dbReference>
<evidence type="ECO:0000256" key="3">
    <source>
        <dbReference type="ARBA" id="ARBA00022737"/>
    </source>
</evidence>
<dbReference type="AlphaFoldDB" id="A0A0C1MW97"/>
<evidence type="ECO:0000259" key="8">
    <source>
        <dbReference type="PROSITE" id="PS51740"/>
    </source>
</evidence>
<dbReference type="InterPro" id="IPR020603">
    <property type="entry name" value="MraZ_dom"/>
</dbReference>
<dbReference type="InterPro" id="IPR038619">
    <property type="entry name" value="MraZ_sf"/>
</dbReference>
<keyword evidence="6 7" id="KW-0804">Transcription</keyword>
<evidence type="ECO:0000256" key="5">
    <source>
        <dbReference type="ARBA" id="ARBA00023125"/>
    </source>
</evidence>
<dbReference type="Gene3D" id="3.40.1550.20">
    <property type="entry name" value="Transcriptional regulator MraZ domain"/>
    <property type="match status" value="1"/>
</dbReference>
<protein>
    <recommendedName>
        <fullName evidence="1 7">Transcriptional regulator MraZ</fullName>
    </recommendedName>
</protein>
<dbReference type="SUPFAM" id="SSF89447">
    <property type="entry name" value="AbrB/MazE/MraZ-like"/>
    <property type="match status" value="1"/>
</dbReference>
<evidence type="ECO:0000256" key="4">
    <source>
        <dbReference type="ARBA" id="ARBA00023015"/>
    </source>
</evidence>
<keyword evidence="2 7" id="KW-0963">Cytoplasm</keyword>
<dbReference type="GO" id="GO:0003700">
    <property type="term" value="F:DNA-binding transcription factor activity"/>
    <property type="evidence" value="ECO:0007669"/>
    <property type="project" value="UniProtKB-UniRule"/>
</dbReference>
<dbReference type="OrthoDB" id="9807753at2"/>
<dbReference type="GO" id="GO:2000143">
    <property type="term" value="P:negative regulation of DNA-templated transcription initiation"/>
    <property type="evidence" value="ECO:0007669"/>
    <property type="project" value="TreeGrafter"/>
</dbReference>
<feature type="domain" description="SpoVT-AbrB" evidence="8">
    <location>
        <begin position="86"/>
        <end position="129"/>
    </location>
</feature>
<dbReference type="PANTHER" id="PTHR34701">
    <property type="entry name" value="TRANSCRIPTIONAL REGULATOR MRAZ"/>
    <property type="match status" value="1"/>
</dbReference>
<evidence type="ECO:0000256" key="1">
    <source>
        <dbReference type="ARBA" id="ARBA00013860"/>
    </source>
</evidence>
<gene>
    <name evidence="9" type="primary">mraZ_2</name>
    <name evidence="7" type="synonym">mraZ</name>
    <name evidence="9" type="ORF">NF27_JF00340</name>
</gene>
<evidence type="ECO:0000313" key="10">
    <source>
        <dbReference type="Proteomes" id="UP000031258"/>
    </source>
</evidence>
<evidence type="ECO:0000256" key="2">
    <source>
        <dbReference type="ARBA" id="ARBA00022490"/>
    </source>
</evidence>
<dbReference type="Proteomes" id="UP000031258">
    <property type="component" value="Unassembled WGS sequence"/>
</dbReference>
<comment type="subcellular location">
    <subcellularLocation>
        <location evidence="7">Cytoplasm</location>
        <location evidence="7">Nucleoid</location>
    </subcellularLocation>
</comment>
<comment type="subunit">
    <text evidence="7">Forms oligomers.</text>
</comment>
<dbReference type="InterPro" id="IPR035644">
    <property type="entry name" value="MraZ_C"/>
</dbReference>
<keyword evidence="4 7" id="KW-0805">Transcription regulation</keyword>
<dbReference type="InterPro" id="IPR003444">
    <property type="entry name" value="MraZ"/>
</dbReference>
<comment type="caution">
    <text evidence="9">The sequence shown here is derived from an EMBL/GenBank/DDBJ whole genome shotgun (WGS) entry which is preliminary data.</text>
</comment>
<evidence type="ECO:0000313" key="9">
    <source>
        <dbReference type="EMBL" id="KIE04156.1"/>
    </source>
</evidence>
<dbReference type="InterPro" id="IPR007159">
    <property type="entry name" value="SpoVT-AbrB_dom"/>
</dbReference>
<feature type="domain" description="SpoVT-AbrB" evidence="8">
    <location>
        <begin position="10"/>
        <end position="57"/>
    </location>
</feature>
<accession>A0A0C1MW97</accession>
<proteinExistence type="inferred from homology"/>
<keyword evidence="10" id="KW-1185">Reference proteome</keyword>
<dbReference type="RefSeq" id="WP_084212960.1">
    <property type="nucleotide sequence ID" value="NZ_JSWE01000223.1"/>
</dbReference>
<dbReference type="InterPro" id="IPR035642">
    <property type="entry name" value="MraZ_N"/>
</dbReference>
<dbReference type="HAMAP" id="MF_01008">
    <property type="entry name" value="MraZ"/>
    <property type="match status" value="1"/>
</dbReference>
<evidence type="ECO:0000256" key="6">
    <source>
        <dbReference type="ARBA" id="ARBA00023163"/>
    </source>
</evidence>
<reference evidence="9 10" key="1">
    <citation type="submission" date="2014-11" db="EMBL/GenBank/DDBJ databases">
        <title>A Rickettsiales Symbiont of Amoebae With Ancient Features.</title>
        <authorList>
            <person name="Schulz F."/>
            <person name="Martijn J."/>
            <person name="Wascher F."/>
            <person name="Kostanjsek R."/>
            <person name="Ettema T.J."/>
            <person name="Horn M."/>
        </authorList>
    </citation>
    <scope>NUCLEOTIDE SEQUENCE [LARGE SCALE GENOMIC DNA]</scope>
    <source>
        <strain evidence="9 10">UWC36</strain>
    </source>
</reference>
<dbReference type="CDD" id="cd16320">
    <property type="entry name" value="MraZ_N"/>
    <property type="match status" value="1"/>
</dbReference>
<dbReference type="PANTHER" id="PTHR34701:SF1">
    <property type="entry name" value="TRANSCRIPTIONAL REGULATOR MRAZ"/>
    <property type="match status" value="1"/>
</dbReference>
<sequence length="155" mass="17693">MHNMGIFISTYVNKLDDKNRLSVPAPFRSIIETEGSMIVYGYCSFVNNAIEVCTEKRMRELQGYIEDLDIFSLERDALETAILGGAELLNIDSKGRIVLPERLIKFGNIKNEAAFVGKGKTFEIWPIEEFLEHSKKSRDYAISKKITLKQKRGVE</sequence>
<dbReference type="InterPro" id="IPR037914">
    <property type="entry name" value="SpoVT-AbrB_sf"/>
</dbReference>
<name>A0A0C1MW97_9RICK</name>
<dbReference type="Pfam" id="PF02381">
    <property type="entry name" value="MraZ"/>
    <property type="match status" value="1"/>
</dbReference>
<evidence type="ECO:0000256" key="7">
    <source>
        <dbReference type="HAMAP-Rule" id="MF_01008"/>
    </source>
</evidence>
<dbReference type="EMBL" id="JSWE01000223">
    <property type="protein sequence ID" value="KIE04156.1"/>
    <property type="molecule type" value="Genomic_DNA"/>
</dbReference>
<keyword evidence="5 7" id="KW-0238">DNA-binding</keyword>
<dbReference type="GO" id="GO:0009295">
    <property type="term" value="C:nucleoid"/>
    <property type="evidence" value="ECO:0007669"/>
    <property type="project" value="UniProtKB-SubCell"/>
</dbReference>